<evidence type="ECO:0000256" key="10">
    <source>
        <dbReference type="ARBA" id="ARBA00047599"/>
    </source>
</evidence>
<comment type="caution">
    <text evidence="14">The sequence shown here is derived from an EMBL/GenBank/DDBJ whole genome shotgun (WGS) entry which is preliminary data.</text>
</comment>
<dbReference type="Pfam" id="PF22366">
    <property type="entry name" value="NDH2_C"/>
    <property type="match status" value="1"/>
</dbReference>
<keyword evidence="4" id="KW-0285">Flavoprotein</keyword>
<evidence type="ECO:0000313" key="15">
    <source>
        <dbReference type="Proteomes" id="UP000481153"/>
    </source>
</evidence>
<sequence>MRSVFPRASRLFPALAVAATTTVALCKASPAQKEEPKTPAVVNVPVDKSKHQLLVIGSGWGAVSFLRNLKHDPSTQVTVVSPRGVFLYTPLLPAATTGTVEARSIIEPIRRLLPKGARFVEASATDIDPVAKTVTCESALLPGKSFSLSFDTLVVAVGSVANTFGVPGVLEHCHFLKSYDDATGIRSTIHERWEQAALPTTTPEERKRLLTFVVCGAGPTGAELAAELQDLFTSDLAKEYPDIVHEASVIVIEANSQVLSMFDRRIADHATAAFSTQGIVTKLNTRVVGVTEQGVDVLDIPTNTKSTIPAATVVWATGVGMHPLASSLAAKLSPQTNRRALIVDEWLRVKGAEDRIFCVGDAASIEQKRSIDHASDLFDEFDKDGNGFLDVGEVHNLLKHASKAYPQFQEHIRLIQTHQSQQHLSHSTFQELSLMVLPFLSKVESSAIQDAFDAADKDGDHLLSKTEFVDFLSAMDKHLRAMPATAQVAKQQGKYLARLTNAGRLHDVEHAEPFHWKDYGSLAFIGADEAVANLPGIGILQGILTGLLWRGFETSGQQSIRNRVAVASDQVRSKLFGRGV</sequence>
<evidence type="ECO:0000256" key="9">
    <source>
        <dbReference type="ARBA" id="ARBA00023027"/>
    </source>
</evidence>
<dbReference type="EC" id="1.6.5.9" evidence="3"/>
<reference evidence="14 15" key="1">
    <citation type="submission" date="2019-07" db="EMBL/GenBank/DDBJ databases">
        <title>Genomics analysis of Aphanomyces spp. identifies a new class of oomycete effector associated with host adaptation.</title>
        <authorList>
            <person name="Gaulin E."/>
        </authorList>
    </citation>
    <scope>NUCLEOTIDE SEQUENCE [LARGE SCALE GENOMIC DNA]</scope>
    <source>
        <strain evidence="14 15">ATCC 201684</strain>
    </source>
</reference>
<dbReference type="VEuPathDB" id="FungiDB:AeMF1_000760"/>
<evidence type="ECO:0000256" key="11">
    <source>
        <dbReference type="ARBA" id="ARBA00049010"/>
    </source>
</evidence>
<dbReference type="PROSITE" id="PS50222">
    <property type="entry name" value="EF_HAND_2"/>
    <property type="match status" value="2"/>
</dbReference>
<comment type="catalytic activity">
    <reaction evidence="10">
        <text>a quinone + NADH + H(+) = a quinol + NAD(+)</text>
        <dbReference type="Rhea" id="RHEA:46160"/>
        <dbReference type="ChEBI" id="CHEBI:15378"/>
        <dbReference type="ChEBI" id="CHEBI:24646"/>
        <dbReference type="ChEBI" id="CHEBI:57540"/>
        <dbReference type="ChEBI" id="CHEBI:57945"/>
        <dbReference type="ChEBI" id="CHEBI:132124"/>
        <dbReference type="EC" id="1.6.5.9"/>
    </reaction>
</comment>
<keyword evidence="5" id="KW-0274">FAD</keyword>
<dbReference type="InterPro" id="IPR054585">
    <property type="entry name" value="NDH2-like_C"/>
</dbReference>
<comment type="subcellular location">
    <subcellularLocation>
        <location evidence="1">Mitochondrion inner membrane</location>
        <topology evidence="1">Peripheral membrane protein</topology>
        <orientation evidence="1">Intermembrane side</orientation>
    </subcellularLocation>
</comment>
<proteinExistence type="inferred from homology"/>
<evidence type="ECO:0000256" key="12">
    <source>
        <dbReference type="SAM" id="SignalP"/>
    </source>
</evidence>
<evidence type="ECO:0000256" key="1">
    <source>
        <dbReference type="ARBA" id="ARBA00004137"/>
    </source>
</evidence>
<evidence type="ECO:0000256" key="4">
    <source>
        <dbReference type="ARBA" id="ARBA00022630"/>
    </source>
</evidence>
<keyword evidence="9" id="KW-0520">NAD</keyword>
<dbReference type="GO" id="GO:0050136">
    <property type="term" value="F:NADH dehydrogenase (quinone) (non-electrogenic) activity"/>
    <property type="evidence" value="ECO:0007669"/>
    <property type="project" value="UniProtKB-EC"/>
</dbReference>
<dbReference type="InterPro" id="IPR011992">
    <property type="entry name" value="EF-hand-dom_pair"/>
</dbReference>
<evidence type="ECO:0000259" key="13">
    <source>
        <dbReference type="PROSITE" id="PS50222"/>
    </source>
</evidence>
<dbReference type="SUPFAM" id="SSF51905">
    <property type="entry name" value="FAD/NAD(P)-binding domain"/>
    <property type="match status" value="2"/>
</dbReference>
<dbReference type="Proteomes" id="UP000481153">
    <property type="component" value="Unassembled WGS sequence"/>
</dbReference>
<feature type="domain" description="EF-hand" evidence="13">
    <location>
        <begin position="369"/>
        <end position="404"/>
    </location>
</feature>
<dbReference type="InterPro" id="IPR018247">
    <property type="entry name" value="EF_Hand_1_Ca_BS"/>
</dbReference>
<keyword evidence="12" id="KW-0732">Signal</keyword>
<evidence type="ECO:0000256" key="5">
    <source>
        <dbReference type="ARBA" id="ARBA00022827"/>
    </source>
</evidence>
<name>A0A6G0XP05_9STRA</name>
<dbReference type="Gene3D" id="3.50.50.100">
    <property type="match status" value="2"/>
</dbReference>
<comment type="catalytic activity">
    <reaction evidence="11">
        <text>a ubiquinone + NADH + H(+) = a ubiquinol + NAD(+)</text>
        <dbReference type="Rhea" id="RHEA:23152"/>
        <dbReference type="Rhea" id="RHEA-COMP:9565"/>
        <dbReference type="Rhea" id="RHEA-COMP:9566"/>
        <dbReference type="ChEBI" id="CHEBI:15378"/>
        <dbReference type="ChEBI" id="CHEBI:16389"/>
        <dbReference type="ChEBI" id="CHEBI:17976"/>
        <dbReference type="ChEBI" id="CHEBI:57540"/>
        <dbReference type="ChEBI" id="CHEBI:57945"/>
    </reaction>
</comment>
<keyword evidence="15" id="KW-1185">Reference proteome</keyword>
<gene>
    <name evidence="14" type="ORF">Ae201684_002865</name>
</gene>
<dbReference type="SUPFAM" id="SSF47473">
    <property type="entry name" value="EF-hand"/>
    <property type="match status" value="1"/>
</dbReference>
<dbReference type="PANTHER" id="PTHR43706">
    <property type="entry name" value="NADH DEHYDROGENASE"/>
    <property type="match status" value="1"/>
</dbReference>
<dbReference type="InterPro" id="IPR002048">
    <property type="entry name" value="EF_hand_dom"/>
</dbReference>
<accession>A0A6G0XP05</accession>
<organism evidence="14 15">
    <name type="scientific">Aphanomyces euteiches</name>
    <dbReference type="NCBI Taxonomy" id="100861"/>
    <lineage>
        <taxon>Eukaryota</taxon>
        <taxon>Sar</taxon>
        <taxon>Stramenopiles</taxon>
        <taxon>Oomycota</taxon>
        <taxon>Saprolegniomycetes</taxon>
        <taxon>Saprolegniales</taxon>
        <taxon>Verrucalvaceae</taxon>
        <taxon>Aphanomyces</taxon>
    </lineage>
</organism>
<evidence type="ECO:0000256" key="6">
    <source>
        <dbReference type="ARBA" id="ARBA00022837"/>
    </source>
</evidence>
<dbReference type="EMBL" id="VJMJ01000030">
    <property type="protein sequence ID" value="KAF0742199.1"/>
    <property type="molecule type" value="Genomic_DNA"/>
</dbReference>
<dbReference type="Pfam" id="PF13499">
    <property type="entry name" value="EF-hand_7"/>
    <property type="match status" value="1"/>
</dbReference>
<dbReference type="InterPro" id="IPR023753">
    <property type="entry name" value="FAD/NAD-binding_dom"/>
</dbReference>
<evidence type="ECO:0000256" key="3">
    <source>
        <dbReference type="ARBA" id="ARBA00012637"/>
    </source>
</evidence>
<evidence type="ECO:0000256" key="2">
    <source>
        <dbReference type="ARBA" id="ARBA00005272"/>
    </source>
</evidence>
<dbReference type="GO" id="GO:0005509">
    <property type="term" value="F:calcium ion binding"/>
    <property type="evidence" value="ECO:0007669"/>
    <property type="project" value="InterPro"/>
</dbReference>
<keyword evidence="7" id="KW-0809">Transit peptide</keyword>
<dbReference type="PROSITE" id="PS00018">
    <property type="entry name" value="EF_HAND_1"/>
    <property type="match status" value="2"/>
</dbReference>
<dbReference type="SMART" id="SM00054">
    <property type="entry name" value="EFh"/>
    <property type="match status" value="2"/>
</dbReference>
<evidence type="ECO:0000313" key="14">
    <source>
        <dbReference type="EMBL" id="KAF0742199.1"/>
    </source>
</evidence>
<dbReference type="InterPro" id="IPR045024">
    <property type="entry name" value="NDH-2"/>
</dbReference>
<dbReference type="InterPro" id="IPR036188">
    <property type="entry name" value="FAD/NAD-bd_sf"/>
</dbReference>
<feature type="signal peptide" evidence="12">
    <location>
        <begin position="1"/>
        <end position="28"/>
    </location>
</feature>
<keyword evidence="8" id="KW-0560">Oxidoreductase</keyword>
<dbReference type="GO" id="GO:0005743">
    <property type="term" value="C:mitochondrial inner membrane"/>
    <property type="evidence" value="ECO:0007669"/>
    <property type="project" value="UniProtKB-SubCell"/>
</dbReference>
<keyword evidence="6" id="KW-0106">Calcium</keyword>
<comment type="similarity">
    <text evidence="2">Belongs to the NADH dehydrogenase family.</text>
</comment>
<dbReference type="AlphaFoldDB" id="A0A6G0XP05"/>
<feature type="domain" description="EF-hand" evidence="13">
    <location>
        <begin position="443"/>
        <end position="478"/>
    </location>
</feature>
<dbReference type="PANTHER" id="PTHR43706:SF47">
    <property type="entry name" value="EXTERNAL NADH-UBIQUINONE OXIDOREDUCTASE 1, MITOCHONDRIAL-RELATED"/>
    <property type="match status" value="1"/>
</dbReference>
<evidence type="ECO:0000256" key="7">
    <source>
        <dbReference type="ARBA" id="ARBA00022946"/>
    </source>
</evidence>
<protein>
    <recommendedName>
        <fullName evidence="3">NADH:ubiquinone reductase (non-electrogenic)</fullName>
        <ecNumber evidence="3">1.6.5.9</ecNumber>
    </recommendedName>
</protein>
<evidence type="ECO:0000256" key="8">
    <source>
        <dbReference type="ARBA" id="ARBA00023002"/>
    </source>
</evidence>
<feature type="chain" id="PRO_5026027388" description="NADH:ubiquinone reductase (non-electrogenic)" evidence="12">
    <location>
        <begin position="29"/>
        <end position="580"/>
    </location>
</feature>
<dbReference type="Pfam" id="PF07992">
    <property type="entry name" value="Pyr_redox_2"/>
    <property type="match status" value="1"/>
</dbReference>